<accession>A0A6B3TM69</accession>
<organism evidence="3 4">
    <name type="scientific">Neobacillus thermocopriae</name>
    <dbReference type="NCBI Taxonomy" id="1215031"/>
    <lineage>
        <taxon>Bacteria</taxon>
        <taxon>Bacillati</taxon>
        <taxon>Bacillota</taxon>
        <taxon>Bacilli</taxon>
        <taxon>Bacillales</taxon>
        <taxon>Bacillaceae</taxon>
        <taxon>Neobacillus</taxon>
    </lineage>
</organism>
<dbReference type="AlphaFoldDB" id="A0A6B3TM69"/>
<proteinExistence type="predicted"/>
<feature type="domain" description="YvlB/LiaX N-terminal" evidence="2">
    <location>
        <begin position="3"/>
        <end position="33"/>
    </location>
</feature>
<name>A0A6B3TM69_9BACI</name>
<feature type="domain" description="DUF4097" evidence="1">
    <location>
        <begin position="156"/>
        <end position="335"/>
    </location>
</feature>
<dbReference type="InterPro" id="IPR025164">
    <property type="entry name" value="Toastrack_DUF4097"/>
</dbReference>
<protein>
    <submittedName>
        <fullName evidence="3">DUF4097 domain-containing protein</fullName>
    </submittedName>
</protein>
<dbReference type="RefSeq" id="WP_163249995.1">
    <property type="nucleotide sequence ID" value="NZ_JAAIUV010000001.1"/>
</dbReference>
<sequence>MKEERKRILKMVEEGKLTVNEALTLLEELDKAQKTMDQKQEQIINDLSHTVHFEEAKKEDPVFTKYQSTKEKIFEFVDSAIKKVKEMDLDLNFGQSVEISHIFHHGNATMKEVEIDLANGSVNIVAWDQTDVRAECQAKVYRVDHQEQARQHFLRDMIFSLEGQKLRLMSQQKSMKVDTVLYVPKAQYEKMRVRVFNGSVSGENLQVNDLFIKTANGKINLDQMNGLKAEVETANGKIYVANSHIGEVMAETINGAITLDGDFQKAEAITFHGQISLHLSGNRCEWIHAKTFTAPIELSIPEGTSVSGELKTNLGGFHLDFADIQVLEEKSEKLQKSLRFHSTNQLDKILKIYADSKSGSITLKKAIR</sequence>
<evidence type="ECO:0000259" key="1">
    <source>
        <dbReference type="Pfam" id="PF13349"/>
    </source>
</evidence>
<dbReference type="PIRSF" id="PIRSF012569">
    <property type="entry name" value="UCP012569"/>
    <property type="match status" value="1"/>
</dbReference>
<evidence type="ECO:0000259" key="2">
    <source>
        <dbReference type="Pfam" id="PF22746"/>
    </source>
</evidence>
<dbReference type="PANTHER" id="PTHR33885:SF4">
    <property type="entry name" value="LMO2487 PROTEIN"/>
    <property type="match status" value="1"/>
</dbReference>
<evidence type="ECO:0000313" key="3">
    <source>
        <dbReference type="EMBL" id="NEX77436.1"/>
    </source>
</evidence>
<comment type="caution">
    <text evidence="3">The sequence shown here is derived from an EMBL/GenBank/DDBJ whole genome shotgun (WGS) entry which is preliminary data.</text>
</comment>
<dbReference type="InterPro" id="IPR052027">
    <property type="entry name" value="PspC"/>
</dbReference>
<dbReference type="Proteomes" id="UP000481621">
    <property type="component" value="Unassembled WGS sequence"/>
</dbReference>
<dbReference type="InterPro" id="IPR016599">
    <property type="entry name" value="UCP012569"/>
</dbReference>
<keyword evidence="4" id="KW-1185">Reference proteome</keyword>
<dbReference type="Pfam" id="PF22746">
    <property type="entry name" value="SHOCT-like_DUF2089-C"/>
    <property type="match status" value="1"/>
</dbReference>
<dbReference type="InterPro" id="IPR053959">
    <property type="entry name" value="YvlB/LiaX_N"/>
</dbReference>
<gene>
    <name evidence="3" type="ORF">G4Z05_00785</name>
</gene>
<evidence type="ECO:0000313" key="4">
    <source>
        <dbReference type="Proteomes" id="UP000481621"/>
    </source>
</evidence>
<dbReference type="EMBL" id="JAAIUV010000001">
    <property type="protein sequence ID" value="NEX77436.1"/>
    <property type="molecule type" value="Genomic_DNA"/>
</dbReference>
<dbReference type="Pfam" id="PF13349">
    <property type="entry name" value="DUF4097"/>
    <property type="match status" value="1"/>
</dbReference>
<reference evidence="3" key="1">
    <citation type="submission" date="2020-02" db="EMBL/GenBank/DDBJ databases">
        <title>Bacillus sedimentmangrovi sp. nov., isolated from sediment of the mangrove ecosystem.</title>
        <authorList>
            <person name="Liu G."/>
        </authorList>
    </citation>
    <scope>NUCLEOTIDE SEQUENCE [LARGE SCALE GENOMIC DNA]</scope>
    <source>
        <strain evidence="3">SgZ-7</strain>
    </source>
</reference>
<dbReference type="PANTHER" id="PTHR33885">
    <property type="entry name" value="PHAGE SHOCK PROTEIN C"/>
    <property type="match status" value="1"/>
</dbReference>